<evidence type="ECO:0000256" key="1">
    <source>
        <dbReference type="SAM" id="Phobius"/>
    </source>
</evidence>
<keyword evidence="1" id="KW-0472">Membrane</keyword>
<protein>
    <submittedName>
        <fullName evidence="2">Uncharacterized protein</fullName>
    </submittedName>
</protein>
<dbReference type="AlphaFoldDB" id="A0A2S7UTR9"/>
<keyword evidence="3" id="KW-1185">Reference proteome</keyword>
<feature type="transmembrane region" description="Helical" evidence="1">
    <location>
        <begin position="105"/>
        <end position="124"/>
    </location>
</feature>
<evidence type="ECO:0000313" key="2">
    <source>
        <dbReference type="EMBL" id="PQJ53128.1"/>
    </source>
</evidence>
<keyword evidence="1" id="KW-1133">Transmembrane helix</keyword>
<organism evidence="2 3">
    <name type="scientific">Psychrosphaera saromensis</name>
    <dbReference type="NCBI Taxonomy" id="716813"/>
    <lineage>
        <taxon>Bacteria</taxon>
        <taxon>Pseudomonadati</taxon>
        <taxon>Pseudomonadota</taxon>
        <taxon>Gammaproteobacteria</taxon>
        <taxon>Alteromonadales</taxon>
        <taxon>Pseudoalteromonadaceae</taxon>
        <taxon>Psychrosphaera</taxon>
    </lineage>
</organism>
<proteinExistence type="predicted"/>
<reference evidence="2 3" key="1">
    <citation type="submission" date="2016-12" db="EMBL/GenBank/DDBJ databases">
        <title>Diversity of luminous bacteria.</title>
        <authorList>
            <person name="Yoshizawa S."/>
            <person name="Kogure K."/>
        </authorList>
    </citation>
    <scope>NUCLEOTIDE SEQUENCE [LARGE SCALE GENOMIC DNA]</scope>
    <source>
        <strain evidence="2 3">SA4-48</strain>
    </source>
</reference>
<name>A0A2S7UTR9_9GAMM</name>
<evidence type="ECO:0000313" key="3">
    <source>
        <dbReference type="Proteomes" id="UP000239007"/>
    </source>
</evidence>
<dbReference type="RefSeq" id="WP_105051604.1">
    <property type="nucleotide sequence ID" value="NZ_BMYG01000003.1"/>
</dbReference>
<feature type="transmembrane region" description="Helical" evidence="1">
    <location>
        <begin position="76"/>
        <end position="93"/>
    </location>
</feature>
<dbReference type="EMBL" id="MSCH01000003">
    <property type="protein sequence ID" value="PQJ53128.1"/>
    <property type="molecule type" value="Genomic_DNA"/>
</dbReference>
<gene>
    <name evidence="2" type="ORF">BTO11_05265</name>
</gene>
<keyword evidence="1" id="KW-0812">Transmembrane</keyword>
<comment type="caution">
    <text evidence="2">The sequence shown here is derived from an EMBL/GenBank/DDBJ whole genome shotgun (WGS) entry which is preliminary data.</text>
</comment>
<sequence>MDKIKIWSELAMNVIVKWLNEKAIPWILHLLRVTKEFVITLLFSLSPILLSGLVIATFSDDKFQDAVISNFKRGEAFLYTAAFLAPYIVNRLGEGVKGMFKEVCFYIFWAVLLSGAYVFLVIRIETLITGSLKIEDSTLSFVSYVILFFTMLIWYYSVWPLHYKTKGKVFRKNEKEMEDLNNELDKKLGV</sequence>
<feature type="transmembrane region" description="Helical" evidence="1">
    <location>
        <begin position="144"/>
        <end position="163"/>
    </location>
</feature>
<accession>A0A2S7UTR9</accession>
<dbReference type="Proteomes" id="UP000239007">
    <property type="component" value="Unassembled WGS sequence"/>
</dbReference>
<feature type="transmembrane region" description="Helical" evidence="1">
    <location>
        <begin position="37"/>
        <end position="56"/>
    </location>
</feature>
<dbReference type="OrthoDB" id="9803736at2"/>